<dbReference type="Proteomes" id="UP000807542">
    <property type="component" value="Unassembled WGS sequence"/>
</dbReference>
<dbReference type="Pfam" id="PF00353">
    <property type="entry name" value="HemolysinCabind"/>
    <property type="match status" value="2"/>
</dbReference>
<dbReference type="SUPFAM" id="SSF51120">
    <property type="entry name" value="beta-Roll"/>
    <property type="match status" value="2"/>
</dbReference>
<name>A0A9D7FZP8_9GAMM</name>
<gene>
    <name evidence="3" type="ORF">I2492_18685</name>
    <name evidence="2" type="ORF">I2493_18595</name>
</gene>
<evidence type="ECO:0008006" key="6">
    <source>
        <dbReference type="Google" id="ProtNLM"/>
    </source>
</evidence>
<dbReference type="InterPro" id="IPR011049">
    <property type="entry name" value="Serralysin-like_metalloprot_C"/>
</dbReference>
<dbReference type="EMBL" id="JADRCQ010000010">
    <property type="protein sequence ID" value="MBK5075017.1"/>
    <property type="molecule type" value="Genomic_DNA"/>
</dbReference>
<dbReference type="SUPFAM" id="SSF53474">
    <property type="entry name" value="alpha/beta-Hydrolases"/>
    <property type="match status" value="1"/>
</dbReference>
<evidence type="ECO:0000313" key="5">
    <source>
        <dbReference type="Proteomes" id="UP001296969"/>
    </source>
</evidence>
<dbReference type="InterPro" id="IPR029058">
    <property type="entry name" value="AB_hydrolase_fold"/>
</dbReference>
<dbReference type="PRINTS" id="PR00313">
    <property type="entry name" value="CABNDNGRPT"/>
</dbReference>
<dbReference type="RefSeq" id="WP_228399395.1">
    <property type="nucleotide sequence ID" value="NZ_JADRCP010000010.1"/>
</dbReference>
<evidence type="ECO:0000313" key="4">
    <source>
        <dbReference type="Proteomes" id="UP000807542"/>
    </source>
</evidence>
<protein>
    <recommendedName>
        <fullName evidence="6">Triacylglycerol lipase</fullName>
    </recommendedName>
</protein>
<dbReference type="Proteomes" id="UP001296969">
    <property type="component" value="Unassembled WGS sequence"/>
</dbReference>
<dbReference type="GO" id="GO:0005509">
    <property type="term" value="F:calcium ion binding"/>
    <property type="evidence" value="ECO:0007669"/>
    <property type="project" value="InterPro"/>
</dbReference>
<comment type="caution">
    <text evidence="3">The sequence shown here is derived from an EMBL/GenBank/DDBJ whole genome shotgun (WGS) entry which is preliminary data.</text>
</comment>
<dbReference type="AlphaFoldDB" id="A0A9D7FZP8"/>
<keyword evidence="5" id="KW-1185">Reference proteome</keyword>
<dbReference type="Pfam" id="PF26363">
    <property type="entry name" value="Phospholipase-like"/>
    <property type="match status" value="1"/>
</dbReference>
<proteinExistence type="predicted"/>
<accession>A0A9D7FZP8</accession>
<keyword evidence="1" id="KW-0106">Calcium</keyword>
<evidence type="ECO:0000256" key="1">
    <source>
        <dbReference type="ARBA" id="ARBA00022837"/>
    </source>
</evidence>
<sequence>MAIFDIKGYSSKESAELVNQSLAIINYSFRGLPEGLAEGYYKYGMTTTGIVPMIWTGLFGSKTAQGVMSWSGLKGAEERSYQNVVDSGWQRISASELNYQGKEDKWNAIVGEHPLFRSAQADVLGFRDEQGQLSKITIAFRGITGERENLVTDTLMDVVNLYNSIVKPQPDYLPKAFGELLQTVAEFAQVNGLSGEDIIFTGHSLGGSLVSNMAMLSEVEWDGFYKDSVYISSASSRIDGNAMNVLHYGLENEPVYRVTDSGKIMFFDSLFVHDQEYPNSTDNIVGFNDLYAGKAGLLNWLPYSIANPVSWVTHMPFTYSDVVKSITRSQFYGLTEQDSVIVVSSLSDVTRGNTWVEDIQSATSNHYGKSAFILGSDHDDLLRGGSGNDRLEGFAGDDRFQLGQGHNIVAGDDGNDVLELTHPLSEYSISRDSEGTLYLYHAQQGTLNTIYDVEYLTDNTDSGTTYQISESGLQRVDDPSIVYDYAITAIGSADNDQLQLTENGWIFGGDGNDMLTGSDEGTLFFAGKGDDTLVSLADDLFVFNDGDGADVIHGFDQGDRIQLVGVVGLTHVEDLFKDIMMTEQGAMINYGENNSILLVDVPREQLSMDQFILV</sequence>
<dbReference type="Gene3D" id="2.150.10.10">
    <property type="entry name" value="Serralysin-like metalloprotease, C-terminal"/>
    <property type="match status" value="1"/>
</dbReference>
<dbReference type="EMBL" id="JADRCP010000010">
    <property type="protein sequence ID" value="MBK5178340.1"/>
    <property type="molecule type" value="Genomic_DNA"/>
</dbReference>
<reference evidence="3 5" key="1">
    <citation type="submission" date="2020-11" db="EMBL/GenBank/DDBJ databases">
        <title>Insectihabitans protaetiae gen. nov. sp. nov. and Insectihabitans allomyrinae sp. nov., isolated from larvae of Protaetia brevitarsis seulensis and Allomyrina dichotoma, respectively.</title>
        <authorList>
            <person name="Lee S.D."/>
            <person name="Byeon Y.-S."/>
            <person name="Kim S.-M."/>
            <person name="Yang H.L."/>
            <person name="Kim I.S."/>
        </authorList>
    </citation>
    <scope>NUCLEOTIDE SEQUENCE</scope>
    <source>
        <strain evidence="3">CWB-B4</strain>
        <strain evidence="2 5">CWB-B43</strain>
    </source>
</reference>
<dbReference type="InterPro" id="IPR001343">
    <property type="entry name" value="Hemolysn_Ca-bd"/>
</dbReference>
<evidence type="ECO:0000313" key="2">
    <source>
        <dbReference type="EMBL" id="MBK5075017.1"/>
    </source>
</evidence>
<evidence type="ECO:0000313" key="3">
    <source>
        <dbReference type="EMBL" id="MBK5178340.1"/>
    </source>
</evidence>
<dbReference type="Gene3D" id="3.40.50.1820">
    <property type="entry name" value="alpha/beta hydrolase"/>
    <property type="match status" value="1"/>
</dbReference>
<organism evidence="3 4">
    <name type="scientific">Limnobaculum xujianqingii</name>
    <dbReference type="NCBI Taxonomy" id="2738837"/>
    <lineage>
        <taxon>Bacteria</taxon>
        <taxon>Pseudomonadati</taxon>
        <taxon>Pseudomonadota</taxon>
        <taxon>Gammaproteobacteria</taxon>
        <taxon>Enterobacterales</taxon>
        <taxon>Budviciaceae</taxon>
        <taxon>Limnobaculum</taxon>
    </lineage>
</organism>